<feature type="region of interest" description="Disordered" evidence="1">
    <location>
        <begin position="224"/>
        <end position="328"/>
    </location>
</feature>
<keyword evidence="4" id="KW-1185">Reference proteome</keyword>
<evidence type="ECO:0000256" key="1">
    <source>
        <dbReference type="SAM" id="MobiDB-lite"/>
    </source>
</evidence>
<keyword evidence="2" id="KW-0732">Signal</keyword>
<evidence type="ECO:0000313" key="4">
    <source>
        <dbReference type="Proteomes" id="UP000809789"/>
    </source>
</evidence>
<evidence type="ECO:0000313" key="3">
    <source>
        <dbReference type="EMBL" id="KAG8625700.1"/>
    </source>
</evidence>
<sequence>MHSFTSHVLLATAALSSVASGHLILTKPTPFKFQNPDYKRSPLLPDGSDYPCKKVNGQSLQSQGTNPISVGQTYNLEWDNYVTHGGGTCQLSVTRDLDPTKSSVFKVIKSWEGGCPMASEGNNWAVPLPWEMPAEVQNGDAVLAWTWIPRLSLNEEIYMNCAPVEITGGADDDSAFNALPNLFLPNLQSSNCHSGTTGKNLMIPNAGKYTDKLGAQYGFTDATGGGCGSDSGPSPAPAPAPKPAPSPAPPQDPPIYTSSAAATTTSAPPAKTDGAIDVGPNRGFNGGSSEQTAAAPEPVAPVPQQPAPQQGDPENTGSSSGSSASNVTPIQAPAAIGDANQTCPEDGRIVCRSGKEFALCNFGKVDQWLQTADGTICQDGEIKVSEEFAGKARKAARSDRLKRHLAMHHKHHARSVGA</sequence>
<name>A0A8K0KYN6_9PEZI</name>
<dbReference type="PANTHER" id="PTHR36182">
    <property type="entry name" value="PROTEIN, PUTATIVE (AFU_ORTHOLOGUE AFUA_6G10930)-RELATED"/>
    <property type="match status" value="1"/>
</dbReference>
<dbReference type="OrthoDB" id="2342176at2759"/>
<dbReference type="AlphaFoldDB" id="A0A8K0KYN6"/>
<dbReference type="EMBL" id="JAESVG020000007">
    <property type="protein sequence ID" value="KAG8625700.1"/>
    <property type="molecule type" value="Genomic_DNA"/>
</dbReference>
<dbReference type="PANTHER" id="PTHR36182:SF2">
    <property type="entry name" value="LYTIC POLYSACCHARIDE MONOOXYGENASE"/>
    <property type="match status" value="1"/>
</dbReference>
<feature type="chain" id="PRO_5035474457" description="Carbohydrate-binding module family 19 domain-containing protein" evidence="2">
    <location>
        <begin position="22"/>
        <end position="418"/>
    </location>
</feature>
<feature type="compositionally biased region" description="Pro residues" evidence="1">
    <location>
        <begin position="234"/>
        <end position="253"/>
    </location>
</feature>
<proteinExistence type="predicted"/>
<gene>
    <name evidence="3" type="ORF">KVT40_006101</name>
</gene>
<accession>A0A8K0KYN6</accession>
<feature type="signal peptide" evidence="2">
    <location>
        <begin position="1"/>
        <end position="21"/>
    </location>
</feature>
<reference evidence="3" key="1">
    <citation type="submission" date="2021-07" db="EMBL/GenBank/DDBJ databases">
        <title>Elsinoe batatas strain:CRI-CJ2 Genome sequencing and assembly.</title>
        <authorList>
            <person name="Huang L."/>
        </authorList>
    </citation>
    <scope>NUCLEOTIDE SEQUENCE</scope>
    <source>
        <strain evidence="3">CRI-CJ2</strain>
    </source>
</reference>
<protein>
    <recommendedName>
        <fullName evidence="5">Carbohydrate-binding module family 19 domain-containing protein</fullName>
    </recommendedName>
</protein>
<evidence type="ECO:0000256" key="2">
    <source>
        <dbReference type="SAM" id="SignalP"/>
    </source>
</evidence>
<evidence type="ECO:0008006" key="5">
    <source>
        <dbReference type="Google" id="ProtNLM"/>
    </source>
</evidence>
<dbReference type="Proteomes" id="UP000809789">
    <property type="component" value="Unassembled WGS sequence"/>
</dbReference>
<feature type="compositionally biased region" description="Low complexity" evidence="1">
    <location>
        <begin position="257"/>
        <end position="272"/>
    </location>
</feature>
<dbReference type="Gene3D" id="2.70.50.70">
    <property type="match status" value="1"/>
</dbReference>
<comment type="caution">
    <text evidence="3">The sequence shown here is derived from an EMBL/GenBank/DDBJ whole genome shotgun (WGS) entry which is preliminary data.</text>
</comment>
<organism evidence="3 4">
    <name type="scientific">Elsinoe batatas</name>
    <dbReference type="NCBI Taxonomy" id="2601811"/>
    <lineage>
        <taxon>Eukaryota</taxon>
        <taxon>Fungi</taxon>
        <taxon>Dikarya</taxon>
        <taxon>Ascomycota</taxon>
        <taxon>Pezizomycotina</taxon>
        <taxon>Dothideomycetes</taxon>
        <taxon>Dothideomycetidae</taxon>
        <taxon>Myriangiales</taxon>
        <taxon>Elsinoaceae</taxon>
        <taxon>Elsinoe</taxon>
    </lineage>
</organism>